<dbReference type="Proteomes" id="UP000663828">
    <property type="component" value="Unassembled WGS sequence"/>
</dbReference>
<feature type="region of interest" description="Disordered" evidence="1">
    <location>
        <begin position="1"/>
        <end position="45"/>
    </location>
</feature>
<keyword evidence="4" id="KW-1185">Reference proteome</keyword>
<protein>
    <submittedName>
        <fullName evidence="3">Uncharacterized protein</fullName>
    </submittedName>
</protein>
<reference evidence="3" key="1">
    <citation type="submission" date="2021-02" db="EMBL/GenBank/DDBJ databases">
        <authorList>
            <person name="Nowell W R."/>
        </authorList>
    </citation>
    <scope>NUCLEOTIDE SEQUENCE</scope>
</reference>
<accession>A0A813PMU3</accession>
<dbReference type="Pfam" id="PF15018">
    <property type="entry name" value="InaF-motif"/>
    <property type="match status" value="1"/>
</dbReference>
<keyword evidence="2" id="KW-0472">Membrane</keyword>
<evidence type="ECO:0000256" key="2">
    <source>
        <dbReference type="SAM" id="Phobius"/>
    </source>
</evidence>
<evidence type="ECO:0000313" key="3">
    <source>
        <dbReference type="EMBL" id="CAF0756406.1"/>
    </source>
</evidence>
<evidence type="ECO:0000256" key="1">
    <source>
        <dbReference type="SAM" id="MobiDB-lite"/>
    </source>
</evidence>
<sequence length="236" mass="26297">MATTSQNRAFQAYNSRYFQNRPAPKESAISSPPQTTTPATPSTAEPLVFGRIPYSSIKSTTDKCSSIPSSPVPHATLKSTPMTQKRCSSITSLSHLLPRQKTSQMTALASQRQSLWISIAKNAQLNANQRSSLPLLQQQQQTSLTRKKFLRLLLVFSYLLSISLFAIALATFYGFFWTDYSTTQISNVDAPVSTFLSPPNSTIINRKLPADHVNSNHQAFMFTSNSFHFSMSHRIQ</sequence>
<gene>
    <name evidence="3" type="ORF">XAT740_LOCUS699</name>
</gene>
<comment type="caution">
    <text evidence="3">The sequence shown here is derived from an EMBL/GenBank/DDBJ whole genome shotgun (WGS) entry which is preliminary data.</text>
</comment>
<dbReference type="AlphaFoldDB" id="A0A813PMU3"/>
<dbReference type="InterPro" id="IPR029162">
    <property type="entry name" value="InaF-motif"/>
</dbReference>
<proteinExistence type="predicted"/>
<feature type="compositionally biased region" description="Low complexity" evidence="1">
    <location>
        <begin position="27"/>
        <end position="45"/>
    </location>
</feature>
<feature type="compositionally biased region" description="Polar residues" evidence="1">
    <location>
        <begin position="1"/>
        <end position="18"/>
    </location>
</feature>
<name>A0A813PMU3_ADIRI</name>
<evidence type="ECO:0000313" key="4">
    <source>
        <dbReference type="Proteomes" id="UP000663828"/>
    </source>
</evidence>
<keyword evidence="2" id="KW-1133">Transmembrane helix</keyword>
<dbReference type="EMBL" id="CAJNOR010000020">
    <property type="protein sequence ID" value="CAF0756406.1"/>
    <property type="molecule type" value="Genomic_DNA"/>
</dbReference>
<organism evidence="3 4">
    <name type="scientific">Adineta ricciae</name>
    <name type="common">Rotifer</name>
    <dbReference type="NCBI Taxonomy" id="249248"/>
    <lineage>
        <taxon>Eukaryota</taxon>
        <taxon>Metazoa</taxon>
        <taxon>Spiralia</taxon>
        <taxon>Gnathifera</taxon>
        <taxon>Rotifera</taxon>
        <taxon>Eurotatoria</taxon>
        <taxon>Bdelloidea</taxon>
        <taxon>Adinetida</taxon>
        <taxon>Adinetidae</taxon>
        <taxon>Adineta</taxon>
    </lineage>
</organism>
<feature type="transmembrane region" description="Helical" evidence="2">
    <location>
        <begin position="152"/>
        <end position="177"/>
    </location>
</feature>
<keyword evidence="2" id="KW-0812">Transmembrane</keyword>